<sequence length="141" mass="14698">MAKGSCFCGACSIEYTGDVQAKALCHCKDCRKITGSTYSTNYIVDGEGFSVKGSPKSIGKKGDDTGNTVTSYFCGDCGTTLYRDGATFGNSKVVKAGVLDDNNALEDAKPAVELYAPLRPSWVAAIGGADQKKNMPGSDSV</sequence>
<feature type="domain" description="CENP-V/GFA" evidence="5">
    <location>
        <begin position="2"/>
        <end position="106"/>
    </location>
</feature>
<evidence type="ECO:0000313" key="6">
    <source>
        <dbReference type="EMBL" id="KAK5164881.1"/>
    </source>
</evidence>
<evidence type="ECO:0000259" key="5">
    <source>
        <dbReference type="PROSITE" id="PS51891"/>
    </source>
</evidence>
<comment type="caution">
    <text evidence="6">The sequence shown here is derived from an EMBL/GenBank/DDBJ whole genome shotgun (WGS) entry which is preliminary data.</text>
</comment>
<keyword evidence="3" id="KW-0862">Zinc</keyword>
<keyword evidence="2" id="KW-0479">Metal-binding</keyword>
<dbReference type="GO" id="GO:0046872">
    <property type="term" value="F:metal ion binding"/>
    <property type="evidence" value="ECO:0007669"/>
    <property type="project" value="UniProtKB-KW"/>
</dbReference>
<name>A0AAV9NY48_9PEZI</name>
<evidence type="ECO:0000256" key="1">
    <source>
        <dbReference type="ARBA" id="ARBA00005495"/>
    </source>
</evidence>
<dbReference type="EMBL" id="JAVRRT010000018">
    <property type="protein sequence ID" value="KAK5164881.1"/>
    <property type="molecule type" value="Genomic_DNA"/>
</dbReference>
<evidence type="ECO:0000313" key="7">
    <source>
        <dbReference type="Proteomes" id="UP001337655"/>
    </source>
</evidence>
<protein>
    <recommendedName>
        <fullName evidence="5">CENP-V/GFA domain-containing protein</fullName>
    </recommendedName>
</protein>
<dbReference type="GO" id="GO:0016846">
    <property type="term" value="F:carbon-sulfur lyase activity"/>
    <property type="evidence" value="ECO:0007669"/>
    <property type="project" value="InterPro"/>
</dbReference>
<evidence type="ECO:0000256" key="4">
    <source>
        <dbReference type="ARBA" id="ARBA00023239"/>
    </source>
</evidence>
<dbReference type="RefSeq" id="XP_064655077.1">
    <property type="nucleotide sequence ID" value="XM_064806772.1"/>
</dbReference>
<evidence type="ECO:0000256" key="2">
    <source>
        <dbReference type="ARBA" id="ARBA00022723"/>
    </source>
</evidence>
<dbReference type="GeneID" id="89930876"/>
<dbReference type="PROSITE" id="PS51891">
    <property type="entry name" value="CENP_V_GFA"/>
    <property type="match status" value="1"/>
</dbReference>
<dbReference type="PANTHER" id="PTHR33337">
    <property type="entry name" value="GFA DOMAIN-CONTAINING PROTEIN"/>
    <property type="match status" value="1"/>
</dbReference>
<keyword evidence="7" id="KW-1185">Reference proteome</keyword>
<evidence type="ECO:0000256" key="3">
    <source>
        <dbReference type="ARBA" id="ARBA00022833"/>
    </source>
</evidence>
<organism evidence="6 7">
    <name type="scientific">Saxophila tyrrhenica</name>
    <dbReference type="NCBI Taxonomy" id="1690608"/>
    <lineage>
        <taxon>Eukaryota</taxon>
        <taxon>Fungi</taxon>
        <taxon>Dikarya</taxon>
        <taxon>Ascomycota</taxon>
        <taxon>Pezizomycotina</taxon>
        <taxon>Dothideomycetes</taxon>
        <taxon>Dothideomycetidae</taxon>
        <taxon>Mycosphaerellales</taxon>
        <taxon>Extremaceae</taxon>
        <taxon>Saxophila</taxon>
    </lineage>
</organism>
<dbReference type="AlphaFoldDB" id="A0AAV9NY48"/>
<keyword evidence="4" id="KW-0456">Lyase</keyword>
<dbReference type="Pfam" id="PF04828">
    <property type="entry name" value="GFA"/>
    <property type="match status" value="1"/>
</dbReference>
<dbReference type="Proteomes" id="UP001337655">
    <property type="component" value="Unassembled WGS sequence"/>
</dbReference>
<dbReference type="InterPro" id="IPR011057">
    <property type="entry name" value="Mss4-like_sf"/>
</dbReference>
<reference evidence="6 7" key="1">
    <citation type="submission" date="2023-08" db="EMBL/GenBank/DDBJ databases">
        <title>Black Yeasts Isolated from many extreme environments.</title>
        <authorList>
            <person name="Coleine C."/>
            <person name="Stajich J.E."/>
            <person name="Selbmann L."/>
        </authorList>
    </citation>
    <scope>NUCLEOTIDE SEQUENCE [LARGE SCALE GENOMIC DNA]</scope>
    <source>
        <strain evidence="6 7">CCFEE 5935</strain>
    </source>
</reference>
<dbReference type="Gene3D" id="3.90.1590.10">
    <property type="entry name" value="glutathione-dependent formaldehyde- activating enzyme (gfa)"/>
    <property type="match status" value="1"/>
</dbReference>
<dbReference type="SUPFAM" id="SSF51316">
    <property type="entry name" value="Mss4-like"/>
    <property type="match status" value="1"/>
</dbReference>
<proteinExistence type="inferred from homology"/>
<comment type="similarity">
    <text evidence="1">Belongs to the Gfa family.</text>
</comment>
<gene>
    <name evidence="6" type="ORF">LTR77_009545</name>
</gene>
<dbReference type="PANTHER" id="PTHR33337:SF30">
    <property type="entry name" value="DUF636 DOMAIN PROTEIN (AFU_ORTHOLOGUE AFUA_1G03180)"/>
    <property type="match status" value="1"/>
</dbReference>
<dbReference type="InterPro" id="IPR006913">
    <property type="entry name" value="CENP-V/GFA"/>
</dbReference>
<accession>A0AAV9NY48</accession>